<evidence type="ECO:0000313" key="4">
    <source>
        <dbReference type="EMBL" id="KAF7549941.1"/>
    </source>
</evidence>
<dbReference type="PANTHER" id="PTHR10366">
    <property type="entry name" value="NAD DEPENDENT EPIMERASE/DEHYDRATASE"/>
    <property type="match status" value="1"/>
</dbReference>
<protein>
    <recommendedName>
        <fullName evidence="3">NAD-dependent epimerase/dehydratase domain-containing protein</fullName>
    </recommendedName>
</protein>
<dbReference type="AlphaFoldDB" id="A0A9P5H5I0"/>
<dbReference type="Proteomes" id="UP000722485">
    <property type="component" value="Unassembled WGS sequence"/>
</dbReference>
<evidence type="ECO:0000259" key="3">
    <source>
        <dbReference type="Pfam" id="PF01370"/>
    </source>
</evidence>
<proteinExistence type="inferred from homology"/>
<reference evidence="4" key="1">
    <citation type="submission" date="2020-03" db="EMBL/GenBank/DDBJ databases">
        <title>Draft Genome Sequence of Cylindrodendrum hubeiense.</title>
        <authorList>
            <person name="Buettner E."/>
            <person name="Kellner H."/>
        </authorList>
    </citation>
    <scope>NUCLEOTIDE SEQUENCE</scope>
    <source>
        <strain evidence="4">IHI 201604</strain>
    </source>
</reference>
<dbReference type="InterPro" id="IPR036291">
    <property type="entry name" value="NAD(P)-bd_dom_sf"/>
</dbReference>
<organism evidence="4 5">
    <name type="scientific">Cylindrodendrum hubeiense</name>
    <dbReference type="NCBI Taxonomy" id="595255"/>
    <lineage>
        <taxon>Eukaryota</taxon>
        <taxon>Fungi</taxon>
        <taxon>Dikarya</taxon>
        <taxon>Ascomycota</taxon>
        <taxon>Pezizomycotina</taxon>
        <taxon>Sordariomycetes</taxon>
        <taxon>Hypocreomycetidae</taxon>
        <taxon>Hypocreales</taxon>
        <taxon>Nectriaceae</taxon>
        <taxon>Cylindrodendrum</taxon>
    </lineage>
</organism>
<dbReference type="EMBL" id="JAANBB010000110">
    <property type="protein sequence ID" value="KAF7549941.1"/>
    <property type="molecule type" value="Genomic_DNA"/>
</dbReference>
<keyword evidence="5" id="KW-1185">Reference proteome</keyword>
<dbReference type="InterPro" id="IPR050425">
    <property type="entry name" value="NAD(P)_dehydrat-like"/>
</dbReference>
<evidence type="ECO:0000256" key="1">
    <source>
        <dbReference type="ARBA" id="ARBA00023002"/>
    </source>
</evidence>
<dbReference type="SUPFAM" id="SSF51735">
    <property type="entry name" value="NAD(P)-binding Rossmann-fold domains"/>
    <property type="match status" value="1"/>
</dbReference>
<dbReference type="InterPro" id="IPR001509">
    <property type="entry name" value="Epimerase_deHydtase"/>
</dbReference>
<sequence>MPSSIVAPILPPSLVAVTGANGFIAQHCVATLLSQGYKVIGTVRSHSKVQQVLDTHAQHPDLSVVVVEDITSPDSYLSALQPNPPVAIFHLAAPFHYNTTNFEQDLVIPAVKGSTAILEAAKLLGGVKRIVHTNSFVCIYDAEKGAQPEKVYTAKDWSPLTYEDGVNAPNAPTAYRASKAAGERAAWKWMDENLGVGFDIVSLNPGMVFGAFLPGARPISPAHLNTSNEIVWNVVSAGRDSEVPPTRAPVWVSVKDTALAHVKTLQVPEASGERYLLAAGVYCNQEIADVAREVASKQGHRIPVGSPGVREAENHFGVDASETEKALGIRWQGLSDMLKELMPQLFEIEEKSKQGSGSGTTV</sequence>
<evidence type="ECO:0000313" key="5">
    <source>
        <dbReference type="Proteomes" id="UP000722485"/>
    </source>
</evidence>
<dbReference type="OrthoDB" id="2735536at2759"/>
<dbReference type="Gene3D" id="3.40.50.720">
    <property type="entry name" value="NAD(P)-binding Rossmann-like Domain"/>
    <property type="match status" value="1"/>
</dbReference>
<dbReference type="Pfam" id="PF01370">
    <property type="entry name" value="Epimerase"/>
    <property type="match status" value="1"/>
</dbReference>
<feature type="domain" description="NAD-dependent epimerase/dehydratase" evidence="3">
    <location>
        <begin position="15"/>
        <end position="275"/>
    </location>
</feature>
<comment type="caution">
    <text evidence="4">The sequence shown here is derived from an EMBL/GenBank/DDBJ whole genome shotgun (WGS) entry which is preliminary data.</text>
</comment>
<evidence type="ECO:0000256" key="2">
    <source>
        <dbReference type="ARBA" id="ARBA00023445"/>
    </source>
</evidence>
<name>A0A9P5H5I0_9HYPO</name>
<accession>A0A9P5H5I0</accession>
<comment type="similarity">
    <text evidence="2">Belongs to the NAD(P)-dependent epimerase/dehydratase family. Dihydroflavonol-4-reductase subfamily.</text>
</comment>
<dbReference type="GO" id="GO:0016616">
    <property type="term" value="F:oxidoreductase activity, acting on the CH-OH group of donors, NAD or NADP as acceptor"/>
    <property type="evidence" value="ECO:0007669"/>
    <property type="project" value="TreeGrafter"/>
</dbReference>
<keyword evidence="1" id="KW-0560">Oxidoreductase</keyword>
<dbReference type="PANTHER" id="PTHR10366:SF564">
    <property type="entry name" value="STEROL-4-ALPHA-CARBOXYLATE 3-DEHYDROGENASE, DECARBOXYLATING"/>
    <property type="match status" value="1"/>
</dbReference>
<gene>
    <name evidence="4" type="ORF">G7Z17_g6059</name>
</gene>